<keyword evidence="5 8" id="KW-0812">Transmembrane</keyword>
<feature type="domain" description="Casparian strip membrane protein" evidence="9">
    <location>
        <begin position="7"/>
        <end position="154"/>
    </location>
</feature>
<evidence type="ECO:0000259" key="9">
    <source>
        <dbReference type="Pfam" id="PF04535"/>
    </source>
</evidence>
<name>A0A0E0JR01_ORYPU</name>
<comment type="subunit">
    <text evidence="3 8">Homodimer and heterodimers.</text>
</comment>
<feature type="transmembrane region" description="Helical" evidence="8">
    <location>
        <begin position="74"/>
        <end position="91"/>
    </location>
</feature>
<dbReference type="Pfam" id="PF04535">
    <property type="entry name" value="CASP_dom"/>
    <property type="match status" value="1"/>
</dbReference>
<dbReference type="InterPro" id="IPR006702">
    <property type="entry name" value="CASP_dom"/>
</dbReference>
<feature type="transmembrane region" description="Helical" evidence="8">
    <location>
        <begin position="46"/>
        <end position="67"/>
    </location>
</feature>
<keyword evidence="11" id="KW-1185">Reference proteome</keyword>
<dbReference type="InterPro" id="IPR045009">
    <property type="entry name" value="CASPL-5"/>
</dbReference>
<feature type="transmembrane region" description="Helical" evidence="8">
    <location>
        <begin position="143"/>
        <end position="167"/>
    </location>
</feature>
<evidence type="ECO:0000256" key="1">
    <source>
        <dbReference type="ARBA" id="ARBA00004651"/>
    </source>
</evidence>
<evidence type="ECO:0000256" key="6">
    <source>
        <dbReference type="ARBA" id="ARBA00022989"/>
    </source>
</evidence>
<dbReference type="eggNOG" id="ENOG502RXNM">
    <property type="taxonomic scope" value="Eukaryota"/>
</dbReference>
<dbReference type="Gramene" id="OPUNC01G36030.1">
    <property type="protein sequence ID" value="OPUNC01G36030.1"/>
    <property type="gene ID" value="OPUNC01G36030"/>
</dbReference>
<evidence type="ECO:0000313" key="10">
    <source>
        <dbReference type="EnsemblPlants" id="OPUNC01G36030.1"/>
    </source>
</evidence>
<evidence type="ECO:0000256" key="4">
    <source>
        <dbReference type="ARBA" id="ARBA00022475"/>
    </source>
</evidence>
<evidence type="ECO:0000256" key="7">
    <source>
        <dbReference type="ARBA" id="ARBA00023136"/>
    </source>
</evidence>
<dbReference type="EnsemblPlants" id="OPUNC01G36030.1">
    <property type="protein sequence ID" value="OPUNC01G36030.1"/>
    <property type="gene ID" value="OPUNC01G36030"/>
</dbReference>
<keyword evidence="4 8" id="KW-1003">Cell membrane</keyword>
<evidence type="ECO:0000256" key="5">
    <source>
        <dbReference type="ARBA" id="ARBA00022692"/>
    </source>
</evidence>
<evidence type="ECO:0000256" key="2">
    <source>
        <dbReference type="ARBA" id="ARBA00007651"/>
    </source>
</evidence>
<comment type="caution">
    <text evidence="8">Lacks conserved residue(s) required for the propagation of feature annotation.</text>
</comment>
<keyword evidence="7 8" id="KW-0472">Membrane</keyword>
<accession>A0A0E0JR01</accession>
<dbReference type="GO" id="GO:0005886">
    <property type="term" value="C:plasma membrane"/>
    <property type="evidence" value="ECO:0007669"/>
    <property type="project" value="UniProtKB-SubCell"/>
</dbReference>
<dbReference type="PANTHER" id="PTHR32021:SF0">
    <property type="entry name" value="CASP-LIKE PROTEIN 5B2"/>
    <property type="match status" value="1"/>
</dbReference>
<evidence type="ECO:0000256" key="8">
    <source>
        <dbReference type="RuleBase" id="RU361233"/>
    </source>
</evidence>
<dbReference type="STRING" id="4537.A0A0E0JR01"/>
<organism evidence="10">
    <name type="scientific">Oryza punctata</name>
    <name type="common">Red rice</name>
    <dbReference type="NCBI Taxonomy" id="4537"/>
    <lineage>
        <taxon>Eukaryota</taxon>
        <taxon>Viridiplantae</taxon>
        <taxon>Streptophyta</taxon>
        <taxon>Embryophyta</taxon>
        <taxon>Tracheophyta</taxon>
        <taxon>Spermatophyta</taxon>
        <taxon>Magnoliopsida</taxon>
        <taxon>Liliopsida</taxon>
        <taxon>Poales</taxon>
        <taxon>Poaceae</taxon>
        <taxon>BOP clade</taxon>
        <taxon>Oryzoideae</taxon>
        <taxon>Oryzeae</taxon>
        <taxon>Oryzinae</taxon>
        <taxon>Oryza</taxon>
    </lineage>
</organism>
<dbReference type="AlphaFoldDB" id="A0A0E0JR01"/>
<reference evidence="10" key="1">
    <citation type="submission" date="2015-04" db="UniProtKB">
        <authorList>
            <consortium name="EnsemblPlants"/>
        </authorList>
    </citation>
    <scope>IDENTIFICATION</scope>
</reference>
<comment type="subcellular location">
    <subcellularLocation>
        <location evidence="1 8">Cell membrane</location>
        <topology evidence="1 8">Multi-pass membrane protein</topology>
    </subcellularLocation>
</comment>
<sequence>MRELAGSPGTWSGLSLRVGQLVFAAASVCATASALGFAAYTAFCYLIASMGLQALWSLGLACLDCYALKFKKDLHSAVLVSLFVVGDWFPQPLKWIYFIETNQVTAILSFAASCSAAGVVVLFDRDIYACRRDPQLPCGRFELATACAFLSWAFSATSALVMFWLLASL</sequence>
<feature type="transmembrane region" description="Helical" evidence="8">
    <location>
        <begin position="21"/>
        <end position="40"/>
    </location>
</feature>
<dbReference type="OMA" id="IYACRRD"/>
<feature type="transmembrane region" description="Helical" evidence="8">
    <location>
        <begin position="103"/>
        <end position="123"/>
    </location>
</feature>
<dbReference type="PANTHER" id="PTHR32021">
    <property type="entry name" value="CASP-LIKE PROTEIN 5B3"/>
    <property type="match status" value="1"/>
</dbReference>
<proteinExistence type="inferred from homology"/>
<evidence type="ECO:0000256" key="3">
    <source>
        <dbReference type="ARBA" id="ARBA00011489"/>
    </source>
</evidence>
<reference evidence="10" key="2">
    <citation type="submission" date="2018-05" db="EMBL/GenBank/DDBJ databases">
        <title>OpunRS2 (Oryza punctata Reference Sequence Version 2).</title>
        <authorList>
            <person name="Zhang J."/>
            <person name="Kudrna D."/>
            <person name="Lee S."/>
            <person name="Talag J."/>
            <person name="Welchert J."/>
            <person name="Wing R.A."/>
        </authorList>
    </citation>
    <scope>NUCLEOTIDE SEQUENCE [LARGE SCALE GENOMIC DNA]</scope>
</reference>
<dbReference type="Proteomes" id="UP000026962">
    <property type="component" value="Chromosome 1"/>
</dbReference>
<keyword evidence="6 8" id="KW-1133">Transmembrane helix</keyword>
<evidence type="ECO:0000313" key="11">
    <source>
        <dbReference type="Proteomes" id="UP000026962"/>
    </source>
</evidence>
<protein>
    <recommendedName>
        <fullName evidence="8">CASP-like protein</fullName>
    </recommendedName>
</protein>
<comment type="similarity">
    <text evidence="2 8">Belongs to the Casparian strip membrane proteins (CASP) family.</text>
</comment>